<keyword evidence="3" id="KW-1003">Cell membrane</keyword>
<evidence type="ECO:0000256" key="3">
    <source>
        <dbReference type="ARBA" id="ARBA00022475"/>
    </source>
</evidence>
<keyword evidence="10" id="KW-1185">Reference proteome</keyword>
<evidence type="ECO:0000313" key="9">
    <source>
        <dbReference type="EMBL" id="TWH81604.1"/>
    </source>
</evidence>
<dbReference type="PANTHER" id="PTHR40074">
    <property type="entry name" value="O-ACETYLTRANSFERASE WECH"/>
    <property type="match status" value="1"/>
</dbReference>
<dbReference type="GO" id="GO:0016413">
    <property type="term" value="F:O-acetyltransferase activity"/>
    <property type="evidence" value="ECO:0007669"/>
    <property type="project" value="TreeGrafter"/>
</dbReference>
<dbReference type="RefSeq" id="WP_145081640.1">
    <property type="nucleotide sequence ID" value="NZ_JAYFNS010000042.1"/>
</dbReference>
<accession>A0A562JFG8</accession>
<dbReference type="AlphaFoldDB" id="A0A562JFG8"/>
<dbReference type="PANTHER" id="PTHR40074:SF2">
    <property type="entry name" value="O-ACETYLTRANSFERASE WECH"/>
    <property type="match status" value="1"/>
</dbReference>
<keyword evidence="9" id="KW-0808">Transferase</keyword>
<comment type="caution">
    <text evidence="9">The sequence shown here is derived from an EMBL/GenBank/DDBJ whole genome shotgun (WGS) entry which is preliminary data.</text>
</comment>
<keyword evidence="5 7" id="KW-1133">Transmembrane helix</keyword>
<feature type="transmembrane region" description="Helical" evidence="7">
    <location>
        <begin position="170"/>
        <end position="189"/>
    </location>
</feature>
<keyword evidence="4 7" id="KW-0812">Transmembrane</keyword>
<evidence type="ECO:0000256" key="5">
    <source>
        <dbReference type="ARBA" id="ARBA00022989"/>
    </source>
</evidence>
<comment type="similarity">
    <text evidence="2">Belongs to the acyltransferase 3 family.</text>
</comment>
<feature type="transmembrane region" description="Helical" evidence="7">
    <location>
        <begin position="143"/>
        <end position="163"/>
    </location>
</feature>
<proteinExistence type="inferred from homology"/>
<dbReference type="OrthoDB" id="569695at2"/>
<feature type="transmembrane region" description="Helical" evidence="7">
    <location>
        <begin position="319"/>
        <end position="340"/>
    </location>
</feature>
<feature type="transmembrane region" description="Helical" evidence="7">
    <location>
        <begin position="250"/>
        <end position="269"/>
    </location>
</feature>
<name>A0A562JFG8_9FIRM</name>
<comment type="subcellular location">
    <subcellularLocation>
        <location evidence="1">Cell membrane</location>
        <topology evidence="1">Multi-pass membrane protein</topology>
    </subcellularLocation>
</comment>
<organism evidence="9 10">
    <name type="scientific">Sedimentibacter saalensis</name>
    <dbReference type="NCBI Taxonomy" id="130788"/>
    <lineage>
        <taxon>Bacteria</taxon>
        <taxon>Bacillati</taxon>
        <taxon>Bacillota</taxon>
        <taxon>Tissierellia</taxon>
        <taxon>Sedimentibacter</taxon>
    </lineage>
</organism>
<dbReference type="GO" id="GO:0009246">
    <property type="term" value="P:enterobacterial common antigen biosynthetic process"/>
    <property type="evidence" value="ECO:0007669"/>
    <property type="project" value="TreeGrafter"/>
</dbReference>
<feature type="transmembrane region" description="Helical" evidence="7">
    <location>
        <begin position="103"/>
        <end position="123"/>
    </location>
</feature>
<evidence type="ECO:0000259" key="8">
    <source>
        <dbReference type="Pfam" id="PF01757"/>
    </source>
</evidence>
<dbReference type="Proteomes" id="UP000315343">
    <property type="component" value="Unassembled WGS sequence"/>
</dbReference>
<evidence type="ECO:0000256" key="7">
    <source>
        <dbReference type="SAM" id="Phobius"/>
    </source>
</evidence>
<evidence type="ECO:0000256" key="1">
    <source>
        <dbReference type="ARBA" id="ARBA00004651"/>
    </source>
</evidence>
<sequence>MNLSAEMSESIEFGKKSKDKLYELDYIRFIACLAVMIVHITATGITGYIHGSFPHLVMLLINRSLKFTTPIFIFLSGVTSFYSYRQKEFKYFSFLKKRLAKVLVAYLLWCVIYYRAYIKIGYYTWDINFFITRVFQGTMSYHLYFVIIIVQMYVVGPLLYYILRNTDKKVTVLIVAAVITLLSAEFIRYELSDRLFLKYVVFYMLGIYVTLERELFLSFVKRHKIHVTAAYLITGLAYTVVSYYDMSITTYVWFFFSASSVFFVYYVGLVMKEVFSKYYSFIKLFGQSSYYIYLMHPLVLTVMILYAENNGILSVTKRLILYSATVMPVTIISCLLFTAAKNNIKKKKRAKIAEAAS</sequence>
<reference evidence="9 10" key="1">
    <citation type="submission" date="2019-07" db="EMBL/GenBank/DDBJ databases">
        <title>Genomic Encyclopedia of Type Strains, Phase I: the one thousand microbial genomes (KMG-I) project.</title>
        <authorList>
            <person name="Kyrpides N."/>
        </authorList>
    </citation>
    <scope>NUCLEOTIDE SEQUENCE [LARGE SCALE GENOMIC DNA]</scope>
    <source>
        <strain evidence="9 10">DSM 13558</strain>
    </source>
</reference>
<feature type="transmembrane region" description="Helical" evidence="7">
    <location>
        <begin position="223"/>
        <end position="244"/>
    </location>
</feature>
<evidence type="ECO:0000256" key="6">
    <source>
        <dbReference type="ARBA" id="ARBA00023136"/>
    </source>
</evidence>
<dbReference type="Pfam" id="PF01757">
    <property type="entry name" value="Acyl_transf_3"/>
    <property type="match status" value="1"/>
</dbReference>
<protein>
    <submittedName>
        <fullName evidence="9">Surface polysaccharide O-acyltransferase-like enzyme</fullName>
    </submittedName>
</protein>
<keyword evidence="6 7" id="KW-0472">Membrane</keyword>
<dbReference type="InterPro" id="IPR002656">
    <property type="entry name" value="Acyl_transf_3_dom"/>
</dbReference>
<dbReference type="EMBL" id="VLKH01000003">
    <property type="protein sequence ID" value="TWH81604.1"/>
    <property type="molecule type" value="Genomic_DNA"/>
</dbReference>
<feature type="transmembrane region" description="Helical" evidence="7">
    <location>
        <begin position="26"/>
        <end position="49"/>
    </location>
</feature>
<evidence type="ECO:0000256" key="4">
    <source>
        <dbReference type="ARBA" id="ARBA00022692"/>
    </source>
</evidence>
<dbReference type="GO" id="GO:0005886">
    <property type="term" value="C:plasma membrane"/>
    <property type="evidence" value="ECO:0007669"/>
    <property type="project" value="UniProtKB-SubCell"/>
</dbReference>
<feature type="transmembrane region" description="Helical" evidence="7">
    <location>
        <begin position="64"/>
        <end position="82"/>
    </location>
</feature>
<evidence type="ECO:0000313" key="10">
    <source>
        <dbReference type="Proteomes" id="UP000315343"/>
    </source>
</evidence>
<feature type="transmembrane region" description="Helical" evidence="7">
    <location>
        <begin position="195"/>
        <end position="211"/>
    </location>
</feature>
<feature type="transmembrane region" description="Helical" evidence="7">
    <location>
        <begin position="290"/>
        <end position="307"/>
    </location>
</feature>
<gene>
    <name evidence="9" type="ORF">LY60_01358</name>
</gene>
<feature type="domain" description="Acyltransferase 3" evidence="8">
    <location>
        <begin position="22"/>
        <end position="337"/>
    </location>
</feature>
<evidence type="ECO:0000256" key="2">
    <source>
        <dbReference type="ARBA" id="ARBA00007400"/>
    </source>
</evidence>
<keyword evidence="9" id="KW-0012">Acyltransferase</keyword>